<dbReference type="EMBL" id="BAAABZ010000097">
    <property type="protein sequence ID" value="GAA0574393.1"/>
    <property type="molecule type" value="Genomic_DNA"/>
</dbReference>
<gene>
    <name evidence="3" type="ORF">GCM10010390_91720</name>
</gene>
<organism evidence="3 4">
    <name type="scientific">Streptomyces mordarskii</name>
    <dbReference type="NCBI Taxonomy" id="1226758"/>
    <lineage>
        <taxon>Bacteria</taxon>
        <taxon>Bacillati</taxon>
        <taxon>Actinomycetota</taxon>
        <taxon>Actinomycetes</taxon>
        <taxon>Kitasatosporales</taxon>
        <taxon>Streptomycetaceae</taxon>
        <taxon>Streptomyces</taxon>
    </lineage>
</organism>
<dbReference type="Proteomes" id="UP001501576">
    <property type="component" value="Unassembled WGS sequence"/>
</dbReference>
<dbReference type="InterPro" id="IPR011990">
    <property type="entry name" value="TPR-like_helical_dom_sf"/>
</dbReference>
<dbReference type="SUPFAM" id="SSF48452">
    <property type="entry name" value="TPR-like"/>
    <property type="match status" value="1"/>
</dbReference>
<dbReference type="Gene3D" id="1.10.260.40">
    <property type="entry name" value="lambda repressor-like DNA-binding domains"/>
    <property type="match status" value="1"/>
</dbReference>
<evidence type="ECO:0000313" key="3">
    <source>
        <dbReference type="EMBL" id="GAA0574393.1"/>
    </source>
</evidence>
<sequence>MKPTGKNVDPQDRAFGQRVQKYRKERRRTQAELAAALGKTSSWMSQVERGIQPVQRVDLLQQLADELGVSMQQLRPGTPGDVGGKSSAPAPLSLSNDLDETRRLISGHPALRTLLASPVVTAEGKALEALRSDVDDLWELTHAGQLAQVSALTVELLPELERAVRTAVEEQRSELYLLLSRAYQALSAAFVRQDEADAAWVAADRAVFAAERSGDPLHVSASVFRMVQAFVRLRSLGQAEHAARTAIDALQEQGSDSPPAMSVLGSLHLGLALVHARAGARIEAKEEIARARDIAARLGENRNDFNLEFGPVNVEIQAVSTAVDLGDAGEALDIGLNINADDLSPERQGRLLMDLGRAHAQRRHGGEALDCLLRAEVIAPETVQTHQAARATIHELVLIAGANAPRELLELAERADALD</sequence>
<keyword evidence="4" id="KW-1185">Reference proteome</keyword>
<comment type="caution">
    <text evidence="3">The sequence shown here is derived from an EMBL/GenBank/DDBJ whole genome shotgun (WGS) entry which is preliminary data.</text>
</comment>
<evidence type="ECO:0000313" key="4">
    <source>
        <dbReference type="Proteomes" id="UP001501576"/>
    </source>
</evidence>
<name>A0ABP3PY63_9ACTN</name>
<dbReference type="Pfam" id="PF13560">
    <property type="entry name" value="HTH_31"/>
    <property type="match status" value="1"/>
</dbReference>
<accession>A0ABP3PY63</accession>
<dbReference type="InterPro" id="IPR010982">
    <property type="entry name" value="Lambda_DNA-bd_dom_sf"/>
</dbReference>
<dbReference type="Gene3D" id="1.25.40.10">
    <property type="entry name" value="Tetratricopeptide repeat domain"/>
    <property type="match status" value="1"/>
</dbReference>
<proteinExistence type="predicted"/>
<evidence type="ECO:0000259" key="2">
    <source>
        <dbReference type="PROSITE" id="PS50943"/>
    </source>
</evidence>
<feature type="region of interest" description="Disordered" evidence="1">
    <location>
        <begin position="72"/>
        <end position="95"/>
    </location>
</feature>
<dbReference type="PROSITE" id="PS50943">
    <property type="entry name" value="HTH_CROC1"/>
    <property type="match status" value="1"/>
</dbReference>
<feature type="domain" description="HTH cro/C1-type" evidence="2">
    <location>
        <begin position="19"/>
        <end position="74"/>
    </location>
</feature>
<protein>
    <recommendedName>
        <fullName evidence="2">HTH cro/C1-type domain-containing protein</fullName>
    </recommendedName>
</protein>
<evidence type="ECO:0000256" key="1">
    <source>
        <dbReference type="SAM" id="MobiDB-lite"/>
    </source>
</evidence>
<dbReference type="SUPFAM" id="SSF47413">
    <property type="entry name" value="lambda repressor-like DNA-binding domains"/>
    <property type="match status" value="1"/>
</dbReference>
<dbReference type="SMART" id="SM00530">
    <property type="entry name" value="HTH_XRE"/>
    <property type="match status" value="1"/>
</dbReference>
<dbReference type="CDD" id="cd00093">
    <property type="entry name" value="HTH_XRE"/>
    <property type="match status" value="1"/>
</dbReference>
<feature type="region of interest" description="Disordered" evidence="1">
    <location>
        <begin position="1"/>
        <end position="20"/>
    </location>
</feature>
<reference evidence="4" key="1">
    <citation type="journal article" date="2019" name="Int. J. Syst. Evol. Microbiol.">
        <title>The Global Catalogue of Microorganisms (GCM) 10K type strain sequencing project: providing services to taxonomists for standard genome sequencing and annotation.</title>
        <authorList>
            <consortium name="The Broad Institute Genomics Platform"/>
            <consortium name="The Broad Institute Genome Sequencing Center for Infectious Disease"/>
            <person name="Wu L."/>
            <person name="Ma J."/>
        </authorList>
    </citation>
    <scope>NUCLEOTIDE SEQUENCE [LARGE SCALE GENOMIC DNA]</scope>
    <source>
        <strain evidence="4">JCM 5052</strain>
    </source>
</reference>
<dbReference type="InterPro" id="IPR001387">
    <property type="entry name" value="Cro/C1-type_HTH"/>
</dbReference>